<evidence type="ECO:0000256" key="2">
    <source>
        <dbReference type="SAM" id="Phobius"/>
    </source>
</evidence>
<proteinExistence type="predicted"/>
<keyword evidence="2" id="KW-0812">Transmembrane</keyword>
<evidence type="ECO:0000256" key="1">
    <source>
        <dbReference type="SAM" id="Coils"/>
    </source>
</evidence>
<keyword evidence="2" id="KW-1133">Transmembrane helix</keyword>
<keyword evidence="4" id="KW-1185">Reference proteome</keyword>
<protein>
    <submittedName>
        <fullName evidence="3">Uncharacterized protein</fullName>
    </submittedName>
</protein>
<dbReference type="STRING" id="1504633.A0A2T7D0Z8"/>
<sequence length="173" mass="19788">MGHYGIILLLFETPSGFAIFTYYGVQLFLPNAKENIWSKFVKNHKTHLVNKRIIETAGILYDCDLCLKKHSDLFRRLGHHLVEVSQIDTQGWSSMKLATAIKIVCCPFVTTTEYEEILKLTCLDVYGEMVCAHSMKANALEHMKLLVREAREAYEAEQAKKAYEAEQAKAQSR</sequence>
<dbReference type="EMBL" id="CM009755">
    <property type="protein sequence ID" value="PUZ49255.1"/>
    <property type="molecule type" value="Genomic_DNA"/>
</dbReference>
<organism evidence="3 4">
    <name type="scientific">Panicum hallii var. hallii</name>
    <dbReference type="NCBI Taxonomy" id="1504633"/>
    <lineage>
        <taxon>Eukaryota</taxon>
        <taxon>Viridiplantae</taxon>
        <taxon>Streptophyta</taxon>
        <taxon>Embryophyta</taxon>
        <taxon>Tracheophyta</taxon>
        <taxon>Spermatophyta</taxon>
        <taxon>Magnoliopsida</taxon>
        <taxon>Liliopsida</taxon>
        <taxon>Poales</taxon>
        <taxon>Poaceae</taxon>
        <taxon>PACMAD clade</taxon>
        <taxon>Panicoideae</taxon>
        <taxon>Panicodae</taxon>
        <taxon>Paniceae</taxon>
        <taxon>Panicinae</taxon>
        <taxon>Panicum</taxon>
        <taxon>Panicum sect. Panicum</taxon>
    </lineage>
</organism>
<feature type="coiled-coil region" evidence="1">
    <location>
        <begin position="140"/>
        <end position="173"/>
    </location>
</feature>
<accession>A0A2T7D0Z8</accession>
<keyword evidence="1" id="KW-0175">Coiled coil</keyword>
<gene>
    <name evidence="3" type="ORF">GQ55_7G312000</name>
</gene>
<reference evidence="3 4" key="1">
    <citation type="submission" date="2018-04" db="EMBL/GenBank/DDBJ databases">
        <title>WGS assembly of Panicum hallii var. hallii HAL2.</title>
        <authorList>
            <person name="Lovell J."/>
            <person name="Jenkins J."/>
            <person name="Lowry D."/>
            <person name="Mamidi S."/>
            <person name="Sreedasyam A."/>
            <person name="Weng X."/>
            <person name="Barry K."/>
            <person name="Bonette J."/>
            <person name="Campitelli B."/>
            <person name="Daum C."/>
            <person name="Gordon S."/>
            <person name="Gould B."/>
            <person name="Lipzen A."/>
            <person name="MacQueen A."/>
            <person name="Palacio-Mejia J."/>
            <person name="Plott C."/>
            <person name="Shakirov E."/>
            <person name="Shu S."/>
            <person name="Yoshinaga Y."/>
            <person name="Zane M."/>
            <person name="Rokhsar D."/>
            <person name="Grimwood J."/>
            <person name="Schmutz J."/>
            <person name="Juenger T."/>
        </authorList>
    </citation>
    <scope>NUCLEOTIDE SEQUENCE [LARGE SCALE GENOMIC DNA]</scope>
    <source>
        <strain evidence="4">cv. HAL2</strain>
    </source>
</reference>
<keyword evidence="2" id="KW-0472">Membrane</keyword>
<evidence type="ECO:0000313" key="3">
    <source>
        <dbReference type="EMBL" id="PUZ49255.1"/>
    </source>
</evidence>
<dbReference type="Gramene" id="PUZ49255">
    <property type="protein sequence ID" value="PUZ49255"/>
    <property type="gene ID" value="GQ55_7G312000"/>
</dbReference>
<dbReference type="AlphaFoldDB" id="A0A2T7D0Z8"/>
<dbReference type="OrthoDB" id="681766at2759"/>
<evidence type="ECO:0000313" key="4">
    <source>
        <dbReference type="Proteomes" id="UP000244336"/>
    </source>
</evidence>
<feature type="transmembrane region" description="Helical" evidence="2">
    <location>
        <begin position="6"/>
        <end position="29"/>
    </location>
</feature>
<dbReference type="Proteomes" id="UP000244336">
    <property type="component" value="Chromosome 7"/>
</dbReference>
<name>A0A2T7D0Z8_9POAL</name>